<evidence type="ECO:0000313" key="2">
    <source>
        <dbReference type="Proteomes" id="UP000005514"/>
    </source>
</evidence>
<protein>
    <submittedName>
        <fullName evidence="1">Uncharacterized protein</fullName>
    </submittedName>
</protein>
<dbReference type="Proteomes" id="UP000005514">
    <property type="component" value="Unassembled WGS sequence"/>
</dbReference>
<organism evidence="1 2">
    <name type="scientific">Helicobacter pylori Hp H-42</name>
    <dbReference type="NCBI Taxonomy" id="992047"/>
    <lineage>
        <taxon>Bacteria</taxon>
        <taxon>Pseudomonadati</taxon>
        <taxon>Campylobacterota</taxon>
        <taxon>Epsilonproteobacteria</taxon>
        <taxon>Campylobacterales</taxon>
        <taxon>Helicobacteraceae</taxon>
        <taxon>Helicobacter</taxon>
    </lineage>
</organism>
<gene>
    <name evidence="1" type="ORF">HPHPH42_1509</name>
</gene>
<name>A0AB33XG29_HELPX</name>
<comment type="caution">
    <text evidence="1">The sequence shown here is derived from an EMBL/GenBank/DDBJ whole genome shotgun (WGS) entry which is preliminary data.</text>
</comment>
<proteinExistence type="predicted"/>
<dbReference type="AlphaFoldDB" id="A0AB33XG29"/>
<accession>A0AB33XG29</accession>
<sequence>MPIHSLILSLNDTTKTQLPDPFKCKSQSMPVTKTLEMGLTLEPLSQRQ</sequence>
<reference evidence="1 2" key="1">
    <citation type="submission" date="2012-04" db="EMBL/GenBank/DDBJ databases">
        <title>Genome sequence of Helicobacter pylori Hp H-42.</title>
        <authorList>
            <person name="Blanchard T.G."/>
            <person name="Czinn S.J."/>
            <person name="McCracken C."/>
            <person name="Abolude K."/>
            <person name="Maroo A."/>
            <person name="Santana-Cruz I."/>
            <person name="Tallon L.J."/>
            <person name="Ficke F.W.F."/>
        </authorList>
    </citation>
    <scope>NUCLEOTIDE SEQUENCE [LARGE SCALE GENOMIC DNA]</scope>
    <source>
        <strain evidence="1 2">Hp H-42</strain>
    </source>
</reference>
<dbReference type="EMBL" id="AKON01000015">
    <property type="protein sequence ID" value="EJB61126.1"/>
    <property type="molecule type" value="Genomic_DNA"/>
</dbReference>
<evidence type="ECO:0000313" key="1">
    <source>
        <dbReference type="EMBL" id="EJB61126.1"/>
    </source>
</evidence>